<dbReference type="AlphaFoldDB" id="A0AAV0CTS1"/>
<protein>
    <submittedName>
        <fullName evidence="2">Uncharacterized protein</fullName>
    </submittedName>
</protein>
<feature type="compositionally biased region" description="Polar residues" evidence="1">
    <location>
        <begin position="229"/>
        <end position="248"/>
    </location>
</feature>
<feature type="region of interest" description="Disordered" evidence="1">
    <location>
        <begin position="1"/>
        <end position="26"/>
    </location>
</feature>
<sequence length="266" mass="30174">MNIDNPSTRFQKQSGHNNKVKSPSGDASIYMADFLRNIREGTNEESLQVMPSRPEAQVEFQTNNHDVEHEDYILRNKKPHGMSKNTSQEKRNAMKKVTSHDAAATINKDESHTNSQKRSGHNYQVKSPSGDTGIYMADFLRKLREGTNEESLHVMPSCSETEVEFQTNNHHLEYDVQGHSNMDAWTAEEIFGSAVFDRARDGDNDSEDDDDAMTYEHDEDEESGDDLNEQVQLENDLTIDEGQQGSNSMEKKKNKRSYNVACSAYA</sequence>
<evidence type="ECO:0000256" key="1">
    <source>
        <dbReference type="SAM" id="MobiDB-lite"/>
    </source>
</evidence>
<feature type="compositionally biased region" description="Acidic residues" evidence="1">
    <location>
        <begin position="204"/>
        <end position="228"/>
    </location>
</feature>
<feature type="region of interest" description="Disordered" evidence="1">
    <location>
        <begin position="44"/>
        <end position="129"/>
    </location>
</feature>
<evidence type="ECO:0000313" key="3">
    <source>
        <dbReference type="Proteomes" id="UP001152523"/>
    </source>
</evidence>
<reference evidence="2" key="1">
    <citation type="submission" date="2022-07" db="EMBL/GenBank/DDBJ databases">
        <authorList>
            <person name="Macas J."/>
            <person name="Novak P."/>
            <person name="Neumann P."/>
        </authorList>
    </citation>
    <scope>NUCLEOTIDE SEQUENCE</scope>
</reference>
<feature type="compositionally biased region" description="Basic and acidic residues" evidence="1">
    <location>
        <begin position="65"/>
        <end position="74"/>
    </location>
</feature>
<proteinExistence type="predicted"/>
<dbReference type="EMBL" id="CAMAPF010000036">
    <property type="protein sequence ID" value="CAH9081175.1"/>
    <property type="molecule type" value="Genomic_DNA"/>
</dbReference>
<gene>
    <name evidence="2" type="ORF">CEPIT_LOCUS7588</name>
</gene>
<organism evidence="2 3">
    <name type="scientific">Cuscuta epithymum</name>
    <dbReference type="NCBI Taxonomy" id="186058"/>
    <lineage>
        <taxon>Eukaryota</taxon>
        <taxon>Viridiplantae</taxon>
        <taxon>Streptophyta</taxon>
        <taxon>Embryophyta</taxon>
        <taxon>Tracheophyta</taxon>
        <taxon>Spermatophyta</taxon>
        <taxon>Magnoliopsida</taxon>
        <taxon>eudicotyledons</taxon>
        <taxon>Gunneridae</taxon>
        <taxon>Pentapetalae</taxon>
        <taxon>asterids</taxon>
        <taxon>lamiids</taxon>
        <taxon>Solanales</taxon>
        <taxon>Convolvulaceae</taxon>
        <taxon>Cuscuteae</taxon>
        <taxon>Cuscuta</taxon>
        <taxon>Cuscuta subgen. Cuscuta</taxon>
    </lineage>
</organism>
<feature type="compositionally biased region" description="Polar residues" evidence="1">
    <location>
        <begin position="1"/>
        <end position="21"/>
    </location>
</feature>
<feature type="compositionally biased region" description="Polar residues" evidence="1">
    <location>
        <begin position="113"/>
        <end position="129"/>
    </location>
</feature>
<keyword evidence="3" id="KW-1185">Reference proteome</keyword>
<comment type="caution">
    <text evidence="2">The sequence shown here is derived from an EMBL/GenBank/DDBJ whole genome shotgun (WGS) entry which is preliminary data.</text>
</comment>
<accession>A0AAV0CTS1</accession>
<evidence type="ECO:0000313" key="2">
    <source>
        <dbReference type="EMBL" id="CAH9081175.1"/>
    </source>
</evidence>
<dbReference type="Proteomes" id="UP001152523">
    <property type="component" value="Unassembled WGS sequence"/>
</dbReference>
<name>A0AAV0CTS1_9ASTE</name>
<feature type="region of interest" description="Disordered" evidence="1">
    <location>
        <begin position="198"/>
        <end position="266"/>
    </location>
</feature>